<dbReference type="HOGENOM" id="CLU_035509_15_2_1"/>
<feature type="transmembrane region" description="Helical" evidence="1">
    <location>
        <begin position="22"/>
        <end position="39"/>
    </location>
</feature>
<keyword evidence="1" id="KW-1133">Transmembrane helix</keyword>
<dbReference type="InterPro" id="IPR045340">
    <property type="entry name" value="DUF6533"/>
</dbReference>
<evidence type="ECO:0000313" key="4">
    <source>
        <dbReference type="Proteomes" id="UP000053257"/>
    </source>
</evidence>
<organism evidence="3 4">
    <name type="scientific">Phlebiopsis gigantea (strain 11061_1 CR5-6)</name>
    <name type="common">White-rot fungus</name>
    <name type="synonym">Peniophora gigantea</name>
    <dbReference type="NCBI Taxonomy" id="745531"/>
    <lineage>
        <taxon>Eukaryota</taxon>
        <taxon>Fungi</taxon>
        <taxon>Dikarya</taxon>
        <taxon>Basidiomycota</taxon>
        <taxon>Agaricomycotina</taxon>
        <taxon>Agaricomycetes</taxon>
        <taxon>Polyporales</taxon>
        <taxon>Phanerochaetaceae</taxon>
        <taxon>Phlebiopsis</taxon>
    </lineage>
</organism>
<evidence type="ECO:0000256" key="1">
    <source>
        <dbReference type="SAM" id="Phobius"/>
    </source>
</evidence>
<feature type="domain" description="DUF6533" evidence="2">
    <location>
        <begin position="25"/>
        <end position="70"/>
    </location>
</feature>
<feature type="transmembrane region" description="Helical" evidence="1">
    <location>
        <begin position="59"/>
        <end position="78"/>
    </location>
</feature>
<reference evidence="3 4" key="1">
    <citation type="journal article" date="2014" name="PLoS Genet.">
        <title>Analysis of the Phlebiopsis gigantea genome, transcriptome and secretome provides insight into its pioneer colonization strategies of wood.</title>
        <authorList>
            <person name="Hori C."/>
            <person name="Ishida T."/>
            <person name="Igarashi K."/>
            <person name="Samejima M."/>
            <person name="Suzuki H."/>
            <person name="Master E."/>
            <person name="Ferreira P."/>
            <person name="Ruiz-Duenas F.J."/>
            <person name="Held B."/>
            <person name="Canessa P."/>
            <person name="Larrondo L.F."/>
            <person name="Schmoll M."/>
            <person name="Druzhinina I.S."/>
            <person name="Kubicek C.P."/>
            <person name="Gaskell J.A."/>
            <person name="Kersten P."/>
            <person name="St John F."/>
            <person name="Glasner J."/>
            <person name="Sabat G."/>
            <person name="Splinter BonDurant S."/>
            <person name="Syed K."/>
            <person name="Yadav J."/>
            <person name="Mgbeahuruike A.C."/>
            <person name="Kovalchuk A."/>
            <person name="Asiegbu F.O."/>
            <person name="Lackner G."/>
            <person name="Hoffmeister D."/>
            <person name="Rencoret J."/>
            <person name="Gutierrez A."/>
            <person name="Sun H."/>
            <person name="Lindquist E."/>
            <person name="Barry K."/>
            <person name="Riley R."/>
            <person name="Grigoriev I.V."/>
            <person name="Henrissat B."/>
            <person name="Kues U."/>
            <person name="Berka R.M."/>
            <person name="Martinez A.T."/>
            <person name="Covert S.F."/>
            <person name="Blanchette R.A."/>
            <person name="Cullen D."/>
        </authorList>
    </citation>
    <scope>NUCLEOTIDE SEQUENCE [LARGE SCALE GENOMIC DNA]</scope>
    <source>
        <strain evidence="3 4">11061_1 CR5-6</strain>
    </source>
</reference>
<evidence type="ECO:0000313" key="3">
    <source>
        <dbReference type="EMBL" id="KIP08516.1"/>
    </source>
</evidence>
<feature type="transmembrane region" description="Helical" evidence="1">
    <location>
        <begin position="234"/>
        <end position="257"/>
    </location>
</feature>
<name>A0A0C3S0P9_PHLG1</name>
<protein>
    <recommendedName>
        <fullName evidence="2">DUF6533 domain-containing protein</fullName>
    </recommendedName>
</protein>
<feature type="transmembrane region" description="Helical" evidence="1">
    <location>
        <begin position="263"/>
        <end position="284"/>
    </location>
</feature>
<gene>
    <name evidence="3" type="ORF">PHLGIDRAFT_126938</name>
</gene>
<dbReference type="OrthoDB" id="3266891at2759"/>
<dbReference type="Pfam" id="PF20151">
    <property type="entry name" value="DUF6533"/>
    <property type="match status" value="1"/>
</dbReference>
<proteinExistence type="predicted"/>
<feature type="transmembrane region" description="Helical" evidence="1">
    <location>
        <begin position="98"/>
        <end position="118"/>
    </location>
</feature>
<accession>A0A0C3S0P9</accession>
<sequence>MDGAGVVALSSAVVRYFYLKQVTSYATVSSMVLILYDFVTTFSQEVELVWFSSWSTPKIVYLLNRYSSLLIASLYMFTLFFGAQTTIRGQLLSALIGWQYWISTSLVQLILLIWLYALWGRNRRLLYPVSVVFVVLSLAAITTMLSFSGKIVYIMSHPICVQAAGPSPSNDLSLVNKVNLDSTSKMPTYALAVVLCWTSFTVCLLGLIAYRVLRMFRSRKDLMAREEGSLAYILVRDSIVYSFFIFCTVVINLVMTVCAPTSLYSVAYGFNVVVPCVLSSHILLNLRAWEKWREDQVDVQGVNLTEWPTMFHLTTESS</sequence>
<keyword evidence="1" id="KW-0812">Transmembrane</keyword>
<dbReference type="Proteomes" id="UP000053257">
    <property type="component" value="Unassembled WGS sequence"/>
</dbReference>
<dbReference type="EMBL" id="KN840478">
    <property type="protein sequence ID" value="KIP08516.1"/>
    <property type="molecule type" value="Genomic_DNA"/>
</dbReference>
<keyword evidence="4" id="KW-1185">Reference proteome</keyword>
<keyword evidence="1" id="KW-0472">Membrane</keyword>
<feature type="transmembrane region" description="Helical" evidence="1">
    <location>
        <begin position="189"/>
        <end position="213"/>
    </location>
</feature>
<evidence type="ECO:0000259" key="2">
    <source>
        <dbReference type="Pfam" id="PF20151"/>
    </source>
</evidence>
<dbReference type="AlphaFoldDB" id="A0A0C3S0P9"/>
<feature type="transmembrane region" description="Helical" evidence="1">
    <location>
        <begin position="125"/>
        <end position="147"/>
    </location>
</feature>